<sequence>MGTVFKGGYNIEEIYANNVLVTDLIKRLGAFTKQSKEKVYPEKCHEIWLSCTSVTSICHKDDMNREDNQTTCKVVATVCHTLACLRRLARNNGYKCVTPKMKRVTHHRFSNSDEVLLVGKCRLTTKE</sequence>
<evidence type="ECO:0000313" key="1">
    <source>
        <dbReference type="EMBL" id="KAK7499687.1"/>
    </source>
</evidence>
<protein>
    <submittedName>
        <fullName evidence="1">Uncharacterized protein</fullName>
    </submittedName>
</protein>
<comment type="caution">
    <text evidence="1">The sequence shown here is derived from an EMBL/GenBank/DDBJ whole genome shotgun (WGS) entry which is preliminary data.</text>
</comment>
<dbReference type="EMBL" id="JACVVK020000042">
    <property type="protein sequence ID" value="KAK7499687.1"/>
    <property type="molecule type" value="Genomic_DNA"/>
</dbReference>
<reference evidence="1 2" key="1">
    <citation type="journal article" date="2023" name="Sci. Data">
        <title>Genome assembly of the Korean intertidal mud-creeper Batillaria attramentaria.</title>
        <authorList>
            <person name="Patra A.K."/>
            <person name="Ho P.T."/>
            <person name="Jun S."/>
            <person name="Lee S.J."/>
            <person name="Kim Y."/>
            <person name="Won Y.J."/>
        </authorList>
    </citation>
    <scope>NUCLEOTIDE SEQUENCE [LARGE SCALE GENOMIC DNA]</scope>
    <source>
        <strain evidence="1">Wonlab-2016</strain>
    </source>
</reference>
<name>A0ABD0LK70_9CAEN</name>
<accession>A0ABD0LK70</accession>
<proteinExistence type="predicted"/>
<organism evidence="1 2">
    <name type="scientific">Batillaria attramentaria</name>
    <dbReference type="NCBI Taxonomy" id="370345"/>
    <lineage>
        <taxon>Eukaryota</taxon>
        <taxon>Metazoa</taxon>
        <taxon>Spiralia</taxon>
        <taxon>Lophotrochozoa</taxon>
        <taxon>Mollusca</taxon>
        <taxon>Gastropoda</taxon>
        <taxon>Caenogastropoda</taxon>
        <taxon>Sorbeoconcha</taxon>
        <taxon>Cerithioidea</taxon>
        <taxon>Batillariidae</taxon>
        <taxon>Batillaria</taxon>
    </lineage>
</organism>
<keyword evidence="2" id="KW-1185">Reference proteome</keyword>
<dbReference type="AlphaFoldDB" id="A0ABD0LK70"/>
<dbReference type="Proteomes" id="UP001519460">
    <property type="component" value="Unassembled WGS sequence"/>
</dbReference>
<evidence type="ECO:0000313" key="2">
    <source>
        <dbReference type="Proteomes" id="UP001519460"/>
    </source>
</evidence>
<gene>
    <name evidence="1" type="ORF">BaRGS_00009028</name>
</gene>